<feature type="region of interest" description="Disordered" evidence="2">
    <location>
        <begin position="463"/>
        <end position="557"/>
    </location>
</feature>
<dbReference type="AlphaFoldDB" id="A0AAE9WCR3"/>
<feature type="region of interest" description="Disordered" evidence="2">
    <location>
        <begin position="235"/>
        <end position="319"/>
    </location>
</feature>
<proteinExistence type="predicted"/>
<feature type="compositionally biased region" description="Polar residues" evidence="2">
    <location>
        <begin position="539"/>
        <end position="551"/>
    </location>
</feature>
<feature type="compositionally biased region" description="Polar residues" evidence="2">
    <location>
        <begin position="235"/>
        <end position="255"/>
    </location>
</feature>
<feature type="region of interest" description="Disordered" evidence="2">
    <location>
        <begin position="387"/>
        <end position="425"/>
    </location>
</feature>
<dbReference type="EMBL" id="CP115612">
    <property type="protein sequence ID" value="WBW73859.1"/>
    <property type="molecule type" value="Genomic_DNA"/>
</dbReference>
<accession>A0AAE9WCR3</accession>
<dbReference type="RefSeq" id="XP_056038102.1">
    <property type="nucleotide sequence ID" value="XM_056182344.1"/>
</dbReference>
<feature type="compositionally biased region" description="Polar residues" evidence="2">
    <location>
        <begin position="387"/>
        <end position="396"/>
    </location>
</feature>
<evidence type="ECO:0000256" key="2">
    <source>
        <dbReference type="SAM" id="MobiDB-lite"/>
    </source>
</evidence>
<evidence type="ECO:0000256" key="1">
    <source>
        <dbReference type="SAM" id="Coils"/>
    </source>
</evidence>
<evidence type="ECO:0000313" key="3">
    <source>
        <dbReference type="EMBL" id="WBW73859.1"/>
    </source>
</evidence>
<feature type="region of interest" description="Disordered" evidence="2">
    <location>
        <begin position="16"/>
        <end position="43"/>
    </location>
</feature>
<feature type="compositionally biased region" description="Polar residues" evidence="2">
    <location>
        <begin position="273"/>
        <end position="290"/>
    </location>
</feature>
<dbReference type="Proteomes" id="UP001212411">
    <property type="component" value="Chromosome 2"/>
</dbReference>
<keyword evidence="1" id="KW-0175">Coiled coil</keyword>
<feature type="compositionally biased region" description="Polar residues" evidence="2">
    <location>
        <begin position="84"/>
        <end position="98"/>
    </location>
</feature>
<feature type="region of interest" description="Disordered" evidence="2">
    <location>
        <begin position="74"/>
        <end position="135"/>
    </location>
</feature>
<gene>
    <name evidence="3" type="primary">sid4</name>
    <name evidence="3" type="ORF">SOMG_03554</name>
</gene>
<name>A0AAE9WCR3_9SCHI</name>
<sequence length="663" mass="73912">MDEAYADSLSTDYRWLGHSHLDSHPSAGDSIQLDSNEDDFDPSRVDRIGRIAELLDGLEEEQIHELVSGINDTSIQNKAPADQGQGNTVNYPSSPTKVNDQKFFRQASNSQPSGGIFSNPSFPPPHPPVTFTSTPYKHVPAVSDAEPYNSQQFFEYRNPNENQIQKQYSFPSSHSTAISQTTQPPTIPSNPSAASTQNFEVSNNNNQSPYQSGSTDGRNQPTQQDFLHEQNAYSPLYSNYPKTHSQHPGISTNRGNVHVESVHDRQEPATACPPTSSTCVSTISQPQPATDNKHDPPVSQPTDIHFQTSPPGPPAAGPPTSTIEVLPPALNDVLEKMNATIQSLTNQCQQRDKQIDTLNKQLLFNNQQTAPTVMPAIIPKASGVTNQRNLAESQNPYPRKPPAPKQTRSVTVGNDASFPHTKPQGAVANEVRVQLTTLDAILLQFDHLRKELSQARHEIQVLKQDTSQAKGISENEKSTPATDNFSKEHTSCANRPEHNDQCSHRHDQKSSVLQPVEVPNSTLNKTARTNPKFKKLNDVNPQPVSHTSKALSPQDMPDSKFNLPQENQLYYRLGLHFIDSQCSIETANMLKSVLIQLDMPYTIFPMAIGQVRRQLQQGRRLYQWIHVVHYLLFHEKMNEGLVSKQCLSDLLKKLQEKLRLTRK</sequence>
<feature type="compositionally biased region" description="Polar residues" evidence="2">
    <location>
        <begin position="519"/>
        <end position="529"/>
    </location>
</feature>
<feature type="compositionally biased region" description="Basic and acidic residues" evidence="2">
    <location>
        <begin position="485"/>
        <end position="509"/>
    </location>
</feature>
<organism evidence="3 4">
    <name type="scientific">Schizosaccharomyces osmophilus</name>
    <dbReference type="NCBI Taxonomy" id="2545709"/>
    <lineage>
        <taxon>Eukaryota</taxon>
        <taxon>Fungi</taxon>
        <taxon>Dikarya</taxon>
        <taxon>Ascomycota</taxon>
        <taxon>Taphrinomycotina</taxon>
        <taxon>Schizosaccharomycetes</taxon>
        <taxon>Schizosaccharomycetales</taxon>
        <taxon>Schizosaccharomycetaceae</taxon>
        <taxon>Schizosaccharomyces</taxon>
    </lineage>
</organism>
<evidence type="ECO:0000313" key="4">
    <source>
        <dbReference type="Proteomes" id="UP001212411"/>
    </source>
</evidence>
<reference evidence="3 4" key="1">
    <citation type="journal article" date="2023" name="G3 (Bethesda)">
        <title>A high-quality reference genome for the fission yeast Schizosaccharomyces osmophilus.</title>
        <authorList>
            <person name="Jia G.S."/>
            <person name="Zhang W.C."/>
            <person name="Liang Y."/>
            <person name="Liu X.H."/>
            <person name="Rhind N."/>
            <person name="Pidoux A."/>
            <person name="Brysch-Herzberg M."/>
            <person name="Du L.L."/>
        </authorList>
    </citation>
    <scope>NUCLEOTIDE SEQUENCE [LARGE SCALE GENOMIC DNA]</scope>
    <source>
        <strain evidence="3 4">CBS 15793</strain>
    </source>
</reference>
<protein>
    <submittedName>
        <fullName evidence="3">SIN component scaffold protein Sid4</fullName>
    </submittedName>
</protein>
<feature type="region of interest" description="Disordered" evidence="2">
    <location>
        <begin position="168"/>
        <end position="222"/>
    </location>
</feature>
<feature type="coiled-coil region" evidence="1">
    <location>
        <begin position="334"/>
        <end position="361"/>
    </location>
</feature>
<keyword evidence="4" id="KW-1185">Reference proteome</keyword>
<dbReference type="GeneID" id="80877033"/>
<dbReference type="KEGG" id="som:SOMG_03554"/>